<evidence type="ECO:0000313" key="2">
    <source>
        <dbReference type="Proteomes" id="UP000652761"/>
    </source>
</evidence>
<reference evidence="1" key="1">
    <citation type="submission" date="2017-07" db="EMBL/GenBank/DDBJ databases">
        <title>Taro Niue Genome Assembly and Annotation.</title>
        <authorList>
            <person name="Atibalentja N."/>
            <person name="Keating K."/>
            <person name="Fields C.J."/>
        </authorList>
    </citation>
    <scope>NUCLEOTIDE SEQUENCE</scope>
    <source>
        <strain evidence="1">Niue_2</strain>
        <tissue evidence="1">Leaf</tissue>
    </source>
</reference>
<organism evidence="1 2">
    <name type="scientific">Colocasia esculenta</name>
    <name type="common">Wild taro</name>
    <name type="synonym">Arum esculentum</name>
    <dbReference type="NCBI Taxonomy" id="4460"/>
    <lineage>
        <taxon>Eukaryota</taxon>
        <taxon>Viridiplantae</taxon>
        <taxon>Streptophyta</taxon>
        <taxon>Embryophyta</taxon>
        <taxon>Tracheophyta</taxon>
        <taxon>Spermatophyta</taxon>
        <taxon>Magnoliopsida</taxon>
        <taxon>Liliopsida</taxon>
        <taxon>Araceae</taxon>
        <taxon>Aroideae</taxon>
        <taxon>Colocasieae</taxon>
        <taxon>Colocasia</taxon>
    </lineage>
</organism>
<comment type="caution">
    <text evidence="1">The sequence shown here is derived from an EMBL/GenBank/DDBJ whole genome shotgun (WGS) entry which is preliminary data.</text>
</comment>
<dbReference type="EMBL" id="NMUH01000093">
    <property type="protein sequence ID" value="MQL71277.1"/>
    <property type="molecule type" value="Genomic_DNA"/>
</dbReference>
<accession>A0A843TMK0</accession>
<gene>
    <name evidence="1" type="ORF">Taro_003577</name>
</gene>
<name>A0A843TMK0_COLES</name>
<evidence type="ECO:0000313" key="1">
    <source>
        <dbReference type="EMBL" id="MQL71277.1"/>
    </source>
</evidence>
<keyword evidence="2" id="KW-1185">Reference proteome</keyword>
<dbReference type="AlphaFoldDB" id="A0A843TMK0"/>
<dbReference type="Proteomes" id="UP000652761">
    <property type="component" value="Unassembled WGS sequence"/>
</dbReference>
<proteinExistence type="predicted"/>
<sequence length="316" mass="34405">MPCPVATRAVAVPFPVAMVSRQPWGSRQYLSSLGCFRGPSCVSACAPGGTSVCGFPTWWLSRVRGGSACGPSTLCRSEVPVLEVRRCSHLVVPWSRQVCRGLLLLCARIRWFLRESCVWPNLGWWSWHCAVLFRCLVVPCCRTVLCSFLVAVALPSRLRRIAWLPCILVRFPRTICCCPSESFSQDCFALVSAVSVLPQSLRCAVGLAGAFWRVFPERCHGGSGGGSPRACLRCFCSSACCSVLSVGSSQDRPLLILAEVLPRSALRSFRATVVLSMWFEVCCLVGLRSGEVLPGWLLALLVEVLPKASSCCFGCC</sequence>
<protein>
    <submittedName>
        <fullName evidence="1">Uncharacterized protein</fullName>
    </submittedName>
</protein>